<dbReference type="RefSeq" id="WP_256526447.1">
    <property type="nucleotide sequence ID" value="NZ_BAABJV010000001.1"/>
</dbReference>
<feature type="region of interest" description="Disordered" evidence="1">
    <location>
        <begin position="76"/>
        <end position="98"/>
    </location>
</feature>
<name>A0ABP8ZLM3_9ACTN</name>
<accession>A0ABP8ZLM3</accession>
<dbReference type="InterPro" id="IPR038070">
    <property type="entry name" value="Rv2632c-like_sf"/>
</dbReference>
<proteinExistence type="predicted"/>
<comment type="caution">
    <text evidence="2">The sequence shown here is derived from an EMBL/GenBank/DDBJ whole genome shotgun (WGS) entry which is preliminary data.</text>
</comment>
<evidence type="ECO:0000256" key="1">
    <source>
        <dbReference type="SAM" id="MobiDB-lite"/>
    </source>
</evidence>
<reference evidence="3" key="1">
    <citation type="journal article" date="2019" name="Int. J. Syst. Evol. Microbiol.">
        <title>The Global Catalogue of Microorganisms (GCM) 10K type strain sequencing project: providing services to taxonomists for standard genome sequencing and annotation.</title>
        <authorList>
            <consortium name="The Broad Institute Genomics Platform"/>
            <consortium name="The Broad Institute Genome Sequencing Center for Infectious Disease"/>
            <person name="Wu L."/>
            <person name="Ma J."/>
        </authorList>
    </citation>
    <scope>NUCLEOTIDE SEQUENCE [LARGE SCALE GENOMIC DNA]</scope>
    <source>
        <strain evidence="3">JCM 18324</strain>
    </source>
</reference>
<organism evidence="2 3">
    <name type="scientific">Streptomyces sanyensis</name>
    <dbReference type="NCBI Taxonomy" id="568869"/>
    <lineage>
        <taxon>Bacteria</taxon>
        <taxon>Bacillati</taxon>
        <taxon>Actinomycetota</taxon>
        <taxon>Actinomycetes</taxon>
        <taxon>Kitasatosporales</taxon>
        <taxon>Streptomycetaceae</taxon>
        <taxon>Streptomyces</taxon>
    </lineage>
</organism>
<evidence type="ECO:0000313" key="2">
    <source>
        <dbReference type="EMBL" id="GAA4759860.1"/>
    </source>
</evidence>
<protein>
    <submittedName>
        <fullName evidence="2">DUF1876 family protein</fullName>
    </submittedName>
</protein>
<sequence length="98" mass="10473">MTRTLQWNVDVALVEDEGTTKARARLRTDTGTITGYGTAHLSPQDVDVPKIGEELAAARAMHSVVRQLMRAADRDLQAVGAGPSGPPEPGYGWPYSAP</sequence>
<dbReference type="Gene3D" id="3.30.160.240">
    <property type="entry name" value="Rv1738"/>
    <property type="match status" value="1"/>
</dbReference>
<evidence type="ECO:0000313" key="3">
    <source>
        <dbReference type="Proteomes" id="UP001501147"/>
    </source>
</evidence>
<dbReference type="Proteomes" id="UP001501147">
    <property type="component" value="Unassembled WGS sequence"/>
</dbReference>
<gene>
    <name evidence="2" type="ORF">GCM10023329_01010</name>
</gene>
<dbReference type="Pfam" id="PF08962">
    <property type="entry name" value="Rv2632c-like"/>
    <property type="match status" value="1"/>
</dbReference>
<dbReference type="SUPFAM" id="SSF143212">
    <property type="entry name" value="Rv2632c-like"/>
    <property type="match status" value="1"/>
</dbReference>
<keyword evidence="3" id="KW-1185">Reference proteome</keyword>
<dbReference type="EMBL" id="BAABJV010000001">
    <property type="protein sequence ID" value="GAA4759860.1"/>
    <property type="molecule type" value="Genomic_DNA"/>
</dbReference>
<dbReference type="InterPro" id="IPR015057">
    <property type="entry name" value="Rv2632c-like"/>
</dbReference>